<organism evidence="1 2">
    <name type="scientific">Burkholderia semiarida</name>
    <dbReference type="NCBI Taxonomy" id="2843303"/>
    <lineage>
        <taxon>Bacteria</taxon>
        <taxon>Pseudomonadati</taxon>
        <taxon>Pseudomonadota</taxon>
        <taxon>Betaproteobacteria</taxon>
        <taxon>Burkholderiales</taxon>
        <taxon>Burkholderiaceae</taxon>
        <taxon>Burkholderia</taxon>
        <taxon>Burkholderia cepacia complex</taxon>
    </lineage>
</organism>
<comment type="caution">
    <text evidence="1">The sequence shown here is derived from an EMBL/GenBank/DDBJ whole genome shotgun (WGS) entry which is preliminary data.</text>
</comment>
<evidence type="ECO:0000313" key="1">
    <source>
        <dbReference type="EMBL" id="MFH5251780.1"/>
    </source>
</evidence>
<dbReference type="EMBL" id="JBIMPM010000010">
    <property type="protein sequence ID" value="MFH5251780.1"/>
    <property type="molecule type" value="Genomic_DNA"/>
</dbReference>
<sequence length="58" mass="6389">MVFSEVARAVDLLVSVSVSVSPLALDDDAPRTAAAARATNPVRQRDIGTQRWRRLNRL</sequence>
<evidence type="ECO:0000313" key="2">
    <source>
        <dbReference type="Proteomes" id="UP001609186"/>
    </source>
</evidence>
<proteinExistence type="predicted"/>
<accession>A0ABW7L2K6</accession>
<dbReference type="RefSeq" id="WP_196493549.1">
    <property type="nucleotide sequence ID" value="NZ_JBIMPM010000010.1"/>
</dbReference>
<keyword evidence="2" id="KW-1185">Reference proteome</keyword>
<protein>
    <submittedName>
        <fullName evidence="1">Uncharacterized protein</fullName>
    </submittedName>
</protein>
<dbReference type="Proteomes" id="UP001609186">
    <property type="component" value="Unassembled WGS sequence"/>
</dbReference>
<gene>
    <name evidence="1" type="ORF">ACGTRS_11135</name>
</gene>
<name>A0ABW7L2K6_9BURK</name>
<reference evidence="1 2" key="1">
    <citation type="submission" date="2024-10" db="EMBL/GenBank/DDBJ databases">
        <title>Burkholderia semiarida in Mexico.</title>
        <authorList>
            <person name="Estrada P."/>
        </authorList>
    </citation>
    <scope>NUCLEOTIDE SEQUENCE [LARGE SCALE GENOMIC DNA]</scope>
    <source>
        <strain evidence="1 2">CLM7-1</strain>
    </source>
</reference>